<keyword evidence="2" id="KW-1185">Reference proteome</keyword>
<evidence type="ECO:0000313" key="2">
    <source>
        <dbReference type="Proteomes" id="UP000230233"/>
    </source>
</evidence>
<dbReference type="EMBL" id="PDUG01000016">
    <property type="protein sequence ID" value="PIC12938.1"/>
    <property type="molecule type" value="Genomic_DNA"/>
</dbReference>
<name>A0A2G5SCX5_9PELO</name>
<proteinExistence type="predicted"/>
<sequence>MINQTQLPNFTMLSVSQRVYWHDCGRQYSHYFDYYTCEHADYGAMKEAVEDFINDKLETLTYDTSPMSNETRAFYWYAKENFEDNLNLLMDIYLLDSMWHWGEHIESEPVEFYIMFKYGPY</sequence>
<dbReference type="OrthoDB" id="5771081at2759"/>
<dbReference type="AlphaFoldDB" id="A0A2G5SCX5"/>
<gene>
    <name evidence="1" type="ORF">B9Z55_028036</name>
</gene>
<dbReference type="Proteomes" id="UP000230233">
    <property type="component" value="Unassembled WGS sequence"/>
</dbReference>
<accession>A0A2G5SCX5</accession>
<organism evidence="1 2">
    <name type="scientific">Caenorhabditis nigoni</name>
    <dbReference type="NCBI Taxonomy" id="1611254"/>
    <lineage>
        <taxon>Eukaryota</taxon>
        <taxon>Metazoa</taxon>
        <taxon>Ecdysozoa</taxon>
        <taxon>Nematoda</taxon>
        <taxon>Chromadorea</taxon>
        <taxon>Rhabditida</taxon>
        <taxon>Rhabditina</taxon>
        <taxon>Rhabditomorpha</taxon>
        <taxon>Rhabditoidea</taxon>
        <taxon>Rhabditidae</taxon>
        <taxon>Peloderinae</taxon>
        <taxon>Caenorhabditis</taxon>
    </lineage>
</organism>
<comment type="caution">
    <text evidence="1">The sequence shown here is derived from an EMBL/GenBank/DDBJ whole genome shotgun (WGS) entry which is preliminary data.</text>
</comment>
<protein>
    <submittedName>
        <fullName evidence="1">Uncharacterized protein</fullName>
    </submittedName>
</protein>
<evidence type="ECO:0000313" key="1">
    <source>
        <dbReference type="EMBL" id="PIC12938.1"/>
    </source>
</evidence>
<reference evidence="2" key="1">
    <citation type="submission" date="2017-10" db="EMBL/GenBank/DDBJ databases">
        <title>Rapid genome shrinkage in a self-fertile nematode reveals novel sperm competition proteins.</title>
        <authorList>
            <person name="Yin D."/>
            <person name="Schwarz E.M."/>
            <person name="Thomas C.G."/>
            <person name="Felde R.L."/>
            <person name="Korf I.F."/>
            <person name="Cutter A.D."/>
            <person name="Schartner C.M."/>
            <person name="Ralston E.J."/>
            <person name="Meyer B.J."/>
            <person name="Haag E.S."/>
        </authorList>
    </citation>
    <scope>NUCLEOTIDE SEQUENCE [LARGE SCALE GENOMIC DNA]</scope>
    <source>
        <strain evidence="2">JU1422</strain>
    </source>
</reference>